<dbReference type="InterPro" id="IPR004629">
    <property type="entry name" value="WecG_TagA_CpsF"/>
</dbReference>
<protein>
    <recommendedName>
        <fullName evidence="5">Glycosyltransferase</fullName>
    </recommendedName>
</protein>
<dbReference type="Pfam" id="PF03808">
    <property type="entry name" value="Glyco_tran_WecG"/>
    <property type="match status" value="1"/>
</dbReference>
<evidence type="ECO:0000313" key="3">
    <source>
        <dbReference type="EMBL" id="OIP04134.1"/>
    </source>
</evidence>
<proteinExistence type="predicted"/>
<dbReference type="GO" id="GO:0016758">
    <property type="term" value="F:hexosyltransferase activity"/>
    <property type="evidence" value="ECO:0007669"/>
    <property type="project" value="TreeGrafter"/>
</dbReference>
<sequence>MFNVKILGVRVDKINLAEAVKLVEVWVKQDKKRYIVTPNPEFIMLAQKDAEFRKILNSADLAIPDGAGLRLADRRLNRVTGVDLMFSLINKGYKTVLAGGKPGVAEKAAITLRSNLVGRPTRLDLVGMTEPSVEKINNIRPDLLFVALGMAKQEKWIVKNLPKLNVKVAMGVGGALDQIAKPWLRAPLLVRRAGLEWLYRLILQPWRLKRQWQLVRFLAKIYL</sequence>
<dbReference type="CDD" id="cd06533">
    <property type="entry name" value="Glyco_transf_WecG_TagA"/>
    <property type="match status" value="1"/>
</dbReference>
<keyword evidence="2" id="KW-0808">Transferase</keyword>
<name>A0A1J5BB88_9BACT</name>
<dbReference type="PANTHER" id="PTHR34136">
    <property type="match status" value="1"/>
</dbReference>
<dbReference type="PANTHER" id="PTHR34136:SF1">
    <property type="entry name" value="UDP-N-ACETYL-D-MANNOSAMINURONIC ACID TRANSFERASE"/>
    <property type="match status" value="1"/>
</dbReference>
<reference evidence="3 4" key="1">
    <citation type="journal article" date="2016" name="Environ. Microbiol.">
        <title>Genomic resolution of a cold subsurface aquifer community provides metabolic insights for novel microbes adapted to high CO concentrations.</title>
        <authorList>
            <person name="Probst A.J."/>
            <person name="Castelle C.J."/>
            <person name="Singh A."/>
            <person name="Brown C.T."/>
            <person name="Anantharaman K."/>
            <person name="Sharon I."/>
            <person name="Hug L.A."/>
            <person name="Burstein D."/>
            <person name="Emerson J.B."/>
            <person name="Thomas B.C."/>
            <person name="Banfield J.F."/>
        </authorList>
    </citation>
    <scope>NUCLEOTIDE SEQUENCE [LARGE SCALE GENOMIC DNA]</scope>
    <source>
        <strain evidence="3">CG2_30_44_31</strain>
    </source>
</reference>
<evidence type="ECO:0000313" key="4">
    <source>
        <dbReference type="Proteomes" id="UP000183605"/>
    </source>
</evidence>
<evidence type="ECO:0000256" key="2">
    <source>
        <dbReference type="ARBA" id="ARBA00022679"/>
    </source>
</evidence>
<organism evidence="3 4">
    <name type="scientific">Candidatus Beckwithbacteria bacterium CG2_30_44_31</name>
    <dbReference type="NCBI Taxonomy" id="1805035"/>
    <lineage>
        <taxon>Bacteria</taxon>
        <taxon>Candidatus Beckwithiibacteriota</taxon>
    </lineage>
</organism>
<keyword evidence="1" id="KW-0328">Glycosyltransferase</keyword>
<dbReference type="EMBL" id="MNXQ01000013">
    <property type="protein sequence ID" value="OIP04134.1"/>
    <property type="molecule type" value="Genomic_DNA"/>
</dbReference>
<accession>A0A1J5BB88</accession>
<comment type="caution">
    <text evidence="3">The sequence shown here is derived from an EMBL/GenBank/DDBJ whole genome shotgun (WGS) entry which is preliminary data.</text>
</comment>
<dbReference type="NCBIfam" id="TIGR00696">
    <property type="entry name" value="wecG_tagA_cpsF"/>
    <property type="match status" value="1"/>
</dbReference>
<dbReference type="AlphaFoldDB" id="A0A1J5BB88"/>
<evidence type="ECO:0000256" key="1">
    <source>
        <dbReference type="ARBA" id="ARBA00022676"/>
    </source>
</evidence>
<evidence type="ECO:0008006" key="5">
    <source>
        <dbReference type="Google" id="ProtNLM"/>
    </source>
</evidence>
<gene>
    <name evidence="3" type="ORF">AUK18_00580</name>
</gene>
<dbReference type="Proteomes" id="UP000183605">
    <property type="component" value="Unassembled WGS sequence"/>
</dbReference>